<evidence type="ECO:0000256" key="2">
    <source>
        <dbReference type="SAM" id="Phobius"/>
    </source>
</evidence>
<keyword evidence="2" id="KW-0472">Membrane</keyword>
<feature type="compositionally biased region" description="Polar residues" evidence="1">
    <location>
        <begin position="391"/>
        <end position="403"/>
    </location>
</feature>
<feature type="compositionally biased region" description="Pro residues" evidence="1">
    <location>
        <begin position="218"/>
        <end position="228"/>
    </location>
</feature>
<sequence>MYEAGILALMGWWYHGWKGDPNARVDLIFPCFFPLGVAVLVNAYEIVSFSCLDRRRPINVIAVCFDVLICAGSTFCFLLLGLIDNDPVQDRLRTDSTRERWRRDQSKAMIFMIVFCFLHALFIIMASVGCVYSGILKNRARRRRRIARNRAQMARFADERRRQMDVDKAQVGAPVEDVGQSEARSAELNSRGTESTQSTELEGNERRTRERLSVFFSYPPPPPPPPPQQQQQGASCRKGFGSLLKGPSILSKYCEAHAMTGIRPGEDATPDTPLHPYPLQEWRVPWSHRNMFSRIKKLSAEADEHGGTSSLDPGLPTERGYMYLSAGLLDPMASKLSRGVEHSSTINSSPTLHALRKERKISGEAGDNKKRKKHNGETVEEKAERKKQKKSQLGSWSDANFCTSPAEPAPDPNETEEQRKRRLRKEEEEKKEKKGEEGEVCQN</sequence>
<feature type="compositionally biased region" description="Basic and acidic residues" evidence="1">
    <location>
        <begin position="375"/>
        <end position="384"/>
    </location>
</feature>
<dbReference type="VEuPathDB" id="FungiDB:NCU16438"/>
<feature type="transmembrane region" description="Helical" evidence="2">
    <location>
        <begin position="108"/>
        <end position="135"/>
    </location>
</feature>
<dbReference type="EMBL" id="BX842680">
    <property type="protein sequence ID" value="CAE81950.1"/>
    <property type="molecule type" value="Genomic_DNA"/>
</dbReference>
<reference evidence="3" key="1">
    <citation type="submission" date="2003-12" db="EMBL/GenBank/DDBJ databases">
        <authorList>
            <person name="Schulte U."/>
            <person name="Aign V."/>
            <person name="Hoheisel J."/>
            <person name="Brandt P."/>
            <person name="Fartmann B."/>
            <person name="Holland R."/>
            <person name="Nyakatura G."/>
            <person name="Mewes H.W."/>
            <person name="Mannhaupt G."/>
        </authorList>
    </citation>
    <scope>NUCLEOTIDE SEQUENCE</scope>
</reference>
<protein>
    <submittedName>
        <fullName evidence="3">Uncharacterized protein 90C4.240</fullName>
    </submittedName>
</protein>
<feature type="compositionally biased region" description="Basic and acidic residues" evidence="1">
    <location>
        <begin position="157"/>
        <end position="168"/>
    </location>
</feature>
<accession>Q6MGI8</accession>
<organism evidence="3">
    <name type="scientific">Neurospora crassa</name>
    <dbReference type="NCBI Taxonomy" id="5141"/>
    <lineage>
        <taxon>Eukaryota</taxon>
        <taxon>Fungi</taxon>
        <taxon>Dikarya</taxon>
        <taxon>Ascomycota</taxon>
        <taxon>Pezizomycotina</taxon>
        <taxon>Sordariomycetes</taxon>
        <taxon>Sordariomycetidae</taxon>
        <taxon>Sordariales</taxon>
        <taxon>Sordariaceae</taxon>
        <taxon>Neurospora</taxon>
    </lineage>
</organism>
<feature type="compositionally biased region" description="Polar residues" evidence="1">
    <location>
        <begin position="187"/>
        <end position="201"/>
    </location>
</feature>
<name>Q6MGI8_NEUCS</name>
<feature type="compositionally biased region" description="Basic and acidic residues" evidence="1">
    <location>
        <begin position="203"/>
        <end position="212"/>
    </location>
</feature>
<evidence type="ECO:0000313" key="3">
    <source>
        <dbReference type="EMBL" id="CAE81950.1"/>
    </source>
</evidence>
<feature type="transmembrane region" description="Helical" evidence="2">
    <location>
        <begin position="59"/>
        <end position="83"/>
    </location>
</feature>
<feature type="region of interest" description="Disordered" evidence="1">
    <location>
        <begin position="157"/>
        <end position="241"/>
    </location>
</feature>
<feature type="region of interest" description="Disordered" evidence="1">
    <location>
        <begin position="339"/>
        <end position="443"/>
    </location>
</feature>
<gene>
    <name evidence="3" type="primary">90C4.240</name>
</gene>
<proteinExistence type="predicted"/>
<dbReference type="AlphaFoldDB" id="Q6MGI8"/>
<evidence type="ECO:0000256" key="1">
    <source>
        <dbReference type="SAM" id="MobiDB-lite"/>
    </source>
</evidence>
<dbReference type="VEuPathDB" id="FungiDB:NCU16440"/>
<reference evidence="3" key="2">
    <citation type="submission" date="2003-12" db="EMBL/GenBank/DDBJ databases">
        <authorList>
            <person name="German Neurospora genome project"/>
        </authorList>
    </citation>
    <scope>NUCLEOTIDE SEQUENCE</scope>
</reference>
<keyword evidence="2" id="KW-1133">Transmembrane helix</keyword>
<feature type="transmembrane region" description="Helical" evidence="2">
    <location>
        <begin position="27"/>
        <end position="47"/>
    </location>
</feature>
<feature type="compositionally biased region" description="Polar residues" evidence="1">
    <location>
        <begin position="342"/>
        <end position="351"/>
    </location>
</feature>
<keyword evidence="2" id="KW-0812">Transmembrane</keyword>
<feature type="compositionally biased region" description="Basic and acidic residues" evidence="1">
    <location>
        <begin position="416"/>
        <end position="437"/>
    </location>
</feature>